<name>E9EGG3_METAQ</name>
<dbReference type="KEGG" id="maw:19253272"/>
<sequence>MVITVTSNADLPKCINTEAKQAKKAKQLAQLYTDIPAKKARGPPIQGFFSRTMIVTLQNGDEVVIQFRPEPMDLHPFKLARQCLGSAVPHIERVQDEELQEDDIWVYAMTRIPGKPWSEGVRGKGPEAIITINKTLGKILSRGYVKANSDDVVHDKVRPHLEQLLSSQEESAAPFKHVANDLLGRLDQIKVLPLFIAHFDLNAMNILVNETCEVSGIVDWELSTPLPFGMGFGRIHDLAGEFSEGEFHVTDQFEEAERGFWHEVIEGVPEHIRRVLEENFDAVQTAVMVGTLLDAFEIMDGEVGSCNPVAAKALPKLLSYRVPFIRGTDPPYSK</sequence>
<organism evidence="3">
    <name type="scientific">Metarhizium acridum (strain CQMa 102)</name>
    <dbReference type="NCBI Taxonomy" id="655827"/>
    <lineage>
        <taxon>Eukaryota</taxon>
        <taxon>Fungi</taxon>
        <taxon>Dikarya</taxon>
        <taxon>Ascomycota</taxon>
        <taxon>Pezizomycotina</taxon>
        <taxon>Sordariomycetes</taxon>
        <taxon>Hypocreomycetidae</taxon>
        <taxon>Hypocreales</taxon>
        <taxon>Clavicipitaceae</taxon>
        <taxon>Metarhizium</taxon>
    </lineage>
</organism>
<dbReference type="eggNOG" id="ENOG502SP4H">
    <property type="taxonomic scope" value="Eukaryota"/>
</dbReference>
<gene>
    <name evidence="2" type="ORF">MAC_08961</name>
</gene>
<dbReference type="InParanoid" id="E9EGG3"/>
<dbReference type="GeneID" id="19253272"/>
<protein>
    <recommendedName>
        <fullName evidence="1">Aminoglycoside phosphotransferase domain-containing protein</fullName>
    </recommendedName>
</protein>
<proteinExistence type="predicted"/>
<accession>E9EGG3</accession>
<dbReference type="AlphaFoldDB" id="E9EGG3"/>
<dbReference type="InterPro" id="IPR011009">
    <property type="entry name" value="Kinase-like_dom_sf"/>
</dbReference>
<dbReference type="EMBL" id="GL698595">
    <property type="protein sequence ID" value="EFY84977.1"/>
    <property type="molecule type" value="Genomic_DNA"/>
</dbReference>
<dbReference type="PANTHER" id="PTHR21310">
    <property type="entry name" value="AMINOGLYCOSIDE PHOSPHOTRANSFERASE-RELATED-RELATED"/>
    <property type="match status" value="1"/>
</dbReference>
<feature type="domain" description="Aminoglycoside phosphotransferase" evidence="1">
    <location>
        <begin position="50"/>
        <end position="236"/>
    </location>
</feature>
<evidence type="ECO:0000259" key="1">
    <source>
        <dbReference type="Pfam" id="PF01636"/>
    </source>
</evidence>
<dbReference type="Pfam" id="PF01636">
    <property type="entry name" value="APH"/>
    <property type="match status" value="1"/>
</dbReference>
<dbReference type="Proteomes" id="UP000002499">
    <property type="component" value="Unassembled WGS sequence"/>
</dbReference>
<dbReference type="Gene3D" id="3.90.1200.10">
    <property type="match status" value="1"/>
</dbReference>
<dbReference type="PANTHER" id="PTHR21310:SF54">
    <property type="entry name" value="AMINOGLYCOSIDE PHOSPHOTRANSFERASE DOMAIN-CONTAINING PROTEIN"/>
    <property type="match status" value="1"/>
</dbReference>
<evidence type="ECO:0000313" key="2">
    <source>
        <dbReference type="EMBL" id="EFY84977.1"/>
    </source>
</evidence>
<dbReference type="InterPro" id="IPR051678">
    <property type="entry name" value="AGP_Transferase"/>
</dbReference>
<dbReference type="InterPro" id="IPR002575">
    <property type="entry name" value="Aminoglycoside_PTrfase"/>
</dbReference>
<dbReference type="OMA" id="FWHEVIE"/>
<evidence type="ECO:0000313" key="3">
    <source>
        <dbReference type="Proteomes" id="UP000002499"/>
    </source>
</evidence>
<dbReference type="HOGENOM" id="CLU_044107_0_0_1"/>
<dbReference type="SUPFAM" id="SSF56112">
    <property type="entry name" value="Protein kinase-like (PK-like)"/>
    <property type="match status" value="1"/>
</dbReference>
<keyword evidence="3" id="KW-1185">Reference proteome</keyword>
<reference evidence="2 3" key="1">
    <citation type="journal article" date="2011" name="PLoS Genet.">
        <title>Genome sequencing and comparative transcriptomics of the model entomopathogenic fungi Metarhizium anisopliae and M. acridum.</title>
        <authorList>
            <person name="Gao Q."/>
            <person name="Jin K."/>
            <person name="Ying S.H."/>
            <person name="Zhang Y."/>
            <person name="Xiao G."/>
            <person name="Shang Y."/>
            <person name="Duan Z."/>
            <person name="Hu X."/>
            <person name="Xie X.Q."/>
            <person name="Zhou G."/>
            <person name="Peng G."/>
            <person name="Luo Z."/>
            <person name="Huang W."/>
            <person name="Wang B."/>
            <person name="Fang W."/>
            <person name="Wang S."/>
            <person name="Zhong Y."/>
            <person name="Ma L.J."/>
            <person name="St Leger R.J."/>
            <person name="Zhao G.P."/>
            <person name="Pei Y."/>
            <person name="Feng M.G."/>
            <person name="Xia Y."/>
            <person name="Wang C."/>
        </authorList>
    </citation>
    <scope>NUCLEOTIDE SEQUENCE [LARGE SCALE GENOMIC DNA]</scope>
    <source>
        <strain evidence="2 3">CQMa 102</strain>
    </source>
</reference>
<dbReference type="OrthoDB" id="5598852at2759"/>